<sequence length="104" mass="12192">MESFHLAKPNRNPLLISVRIGLPNPAYLLPEFLTDNPKGSVILKRPTPEECEYIKFFSGLRWKGFSQETPRGTRVKCRLFDLAPSKVRWQKSRKILRLKLNKKR</sequence>
<name>A0AAN8SE45_POLSC</name>
<evidence type="ECO:0000313" key="2">
    <source>
        <dbReference type="Proteomes" id="UP001372834"/>
    </source>
</evidence>
<protein>
    <submittedName>
        <fullName evidence="1">Uncharacterized protein</fullName>
    </submittedName>
</protein>
<reference evidence="1 2" key="1">
    <citation type="submission" date="2023-10" db="EMBL/GenBank/DDBJ databases">
        <title>Genomes of two closely related lineages of the louse Polyplax serrata with different host specificities.</title>
        <authorList>
            <person name="Martinu J."/>
            <person name="Tarabai H."/>
            <person name="Stefka J."/>
            <person name="Hypsa V."/>
        </authorList>
    </citation>
    <scope>NUCLEOTIDE SEQUENCE [LARGE SCALE GENOMIC DNA]</scope>
    <source>
        <strain evidence="1">HR10_N</strain>
    </source>
</reference>
<organism evidence="1 2">
    <name type="scientific">Polyplax serrata</name>
    <name type="common">Common mouse louse</name>
    <dbReference type="NCBI Taxonomy" id="468196"/>
    <lineage>
        <taxon>Eukaryota</taxon>
        <taxon>Metazoa</taxon>
        <taxon>Ecdysozoa</taxon>
        <taxon>Arthropoda</taxon>
        <taxon>Hexapoda</taxon>
        <taxon>Insecta</taxon>
        <taxon>Pterygota</taxon>
        <taxon>Neoptera</taxon>
        <taxon>Paraneoptera</taxon>
        <taxon>Psocodea</taxon>
        <taxon>Troctomorpha</taxon>
        <taxon>Phthiraptera</taxon>
        <taxon>Anoplura</taxon>
        <taxon>Polyplacidae</taxon>
        <taxon>Polyplax</taxon>
    </lineage>
</organism>
<accession>A0AAN8SE45</accession>
<dbReference type="AlphaFoldDB" id="A0AAN8SE45"/>
<evidence type="ECO:0000313" key="1">
    <source>
        <dbReference type="EMBL" id="KAK6644286.1"/>
    </source>
</evidence>
<comment type="caution">
    <text evidence="1">The sequence shown here is derived from an EMBL/GenBank/DDBJ whole genome shotgun (WGS) entry which is preliminary data.</text>
</comment>
<dbReference type="Proteomes" id="UP001372834">
    <property type="component" value="Unassembled WGS sequence"/>
</dbReference>
<gene>
    <name evidence="1" type="ORF">RUM43_000553</name>
</gene>
<dbReference type="EMBL" id="JAWJWE010000001">
    <property type="protein sequence ID" value="KAK6644286.1"/>
    <property type="molecule type" value="Genomic_DNA"/>
</dbReference>
<proteinExistence type="predicted"/>